<keyword evidence="2 3" id="KW-0808">Transferase</keyword>
<dbReference type="InterPro" id="IPR002213">
    <property type="entry name" value="UDP_glucos_trans"/>
</dbReference>
<comment type="similarity">
    <text evidence="1 3">Belongs to the UDP-glycosyltransferase family.</text>
</comment>
<dbReference type="FunFam" id="3.40.50.2000:FF:000060">
    <property type="entry name" value="Glycosyltransferase"/>
    <property type="match status" value="1"/>
</dbReference>
<dbReference type="InterPro" id="IPR035595">
    <property type="entry name" value="UDP_glycos_trans_CS"/>
</dbReference>
<evidence type="ECO:0000256" key="1">
    <source>
        <dbReference type="ARBA" id="ARBA00009995"/>
    </source>
</evidence>
<dbReference type="CDD" id="cd03784">
    <property type="entry name" value="GT1_Gtf-like"/>
    <property type="match status" value="1"/>
</dbReference>
<dbReference type="Pfam" id="PF00201">
    <property type="entry name" value="UDPGT"/>
    <property type="match status" value="1"/>
</dbReference>
<evidence type="ECO:0000256" key="2">
    <source>
        <dbReference type="ARBA" id="ARBA00022679"/>
    </source>
</evidence>
<name>A0A0C9RJQ7_9CONI</name>
<dbReference type="GO" id="GO:0008194">
    <property type="term" value="F:UDP-glycosyltransferase activity"/>
    <property type="evidence" value="ECO:0007669"/>
    <property type="project" value="InterPro"/>
</dbReference>
<evidence type="ECO:0000313" key="6">
    <source>
        <dbReference type="EMBL" id="JAG86781.1"/>
    </source>
</evidence>
<dbReference type="Pfam" id="PF26168">
    <property type="entry name" value="Glyco_transf_N"/>
    <property type="match status" value="1"/>
</dbReference>
<dbReference type="PROSITE" id="PS00375">
    <property type="entry name" value="UDPGT"/>
    <property type="match status" value="1"/>
</dbReference>
<organism evidence="6">
    <name type="scientific">Wollemia nobilis</name>
    <dbReference type="NCBI Taxonomy" id="56998"/>
    <lineage>
        <taxon>Eukaryota</taxon>
        <taxon>Viridiplantae</taxon>
        <taxon>Streptophyta</taxon>
        <taxon>Embryophyta</taxon>
        <taxon>Tracheophyta</taxon>
        <taxon>Spermatophyta</taxon>
        <taxon>Pinopsida</taxon>
        <taxon>Pinidae</taxon>
        <taxon>Conifers II</taxon>
        <taxon>Araucariales</taxon>
        <taxon>Araucariaceae</taxon>
        <taxon>Wollemia</taxon>
    </lineage>
</organism>
<keyword evidence="3" id="KW-0328">Glycosyltransferase</keyword>
<dbReference type="Gene3D" id="3.40.50.2000">
    <property type="entry name" value="Glycogen Phosphorylase B"/>
    <property type="match status" value="2"/>
</dbReference>
<accession>A0A0C9RJQ7</accession>
<feature type="domain" description="Glycosyltransferase N-terminal" evidence="5">
    <location>
        <begin position="17"/>
        <end position="242"/>
    </location>
</feature>
<dbReference type="InterPro" id="IPR058980">
    <property type="entry name" value="Glyco_transf_N"/>
</dbReference>
<dbReference type="EC" id="2.4.1.-" evidence="4"/>
<reference evidence="6" key="1">
    <citation type="submission" date="2015-02" db="EMBL/GenBank/DDBJ databases">
        <title>A transcriptome of Wollemia nobilis - a relic of Gondwana.</title>
        <authorList>
            <person name="Chia J.Y."/>
            <person name="Leong Y.S."/>
            <person name="Abdul Karim S."/>
            <person name="Wan Azmi N."/>
            <person name="Hercus R."/>
            <person name="Croft L."/>
        </authorList>
    </citation>
    <scope>NUCLEOTIDE SEQUENCE</scope>
    <source>
        <strain evidence="6">MaeBrown</strain>
        <tissue evidence="6">Leaf</tissue>
    </source>
</reference>
<dbReference type="PANTHER" id="PTHR48045">
    <property type="entry name" value="UDP-GLYCOSYLTRANSFERASE 72B1"/>
    <property type="match status" value="1"/>
</dbReference>
<sequence length="489" mass="55052">MKNWASMESTHHCHETLVIVVPLPAQGHLNQLLHLSRILALRGLGVLYVAPSTHIQQVRHRVQGWASHDFDIRFQEFPMPDFLGGEPNPESSRKFPEHFMPLFEAFEEQLPPHLDHLLSTVCSSNDKRVVVVHDSTAGFVQTVAAKHEIPAYVFRPIGVYSSVSLRQPQDGTADSSPFNVSLTRRAPERWWKFIARQRSLLGPAKGYILNSFYALESEFINRARERLASGGKPVWTVGPLLPQEFLDNGQGLKLPTDSEYLTWLDTQAPASVLYVSFGSVSSLSASEVRELAAGLERSGQPFLWVLRISDSARFSTESRSEWIQKCLPEGYERRIEGRGVIVRDWAPQLQVLSHKSTGGFLTHCGWNSTLESITAGVPMVAWPLHSDQFGNSMLIVRELKVGVEVKEWRNAEKHEIVSAEEVEKAVKRLMLDEEGTQIRKRSQELRSEARKAVAEGGSSWRDLISLVHDISQPLLRQDKESAEAAMSHF</sequence>
<dbReference type="AlphaFoldDB" id="A0A0C9RJQ7"/>
<evidence type="ECO:0000256" key="3">
    <source>
        <dbReference type="RuleBase" id="RU003718"/>
    </source>
</evidence>
<evidence type="ECO:0000256" key="4">
    <source>
        <dbReference type="RuleBase" id="RU362057"/>
    </source>
</evidence>
<dbReference type="EMBL" id="GCHU01014241">
    <property type="protein sequence ID" value="JAG86781.1"/>
    <property type="molecule type" value="Transcribed_RNA"/>
</dbReference>
<dbReference type="SUPFAM" id="SSF53756">
    <property type="entry name" value="UDP-Glycosyltransferase/glycogen phosphorylase"/>
    <property type="match status" value="1"/>
</dbReference>
<evidence type="ECO:0000259" key="5">
    <source>
        <dbReference type="Pfam" id="PF26168"/>
    </source>
</evidence>
<dbReference type="PANTHER" id="PTHR48045:SF34">
    <property type="entry name" value="ISOFLAVONE 7-O-GLUCOSYLTRANSFERASE 1-LIKE"/>
    <property type="match status" value="1"/>
</dbReference>
<protein>
    <recommendedName>
        <fullName evidence="4">Glycosyltransferase</fullName>
        <ecNumber evidence="4">2.4.1.-</ecNumber>
    </recommendedName>
</protein>
<proteinExistence type="inferred from homology"/>